<comment type="caution">
    <text evidence="1">The sequence shown here is derived from an EMBL/GenBank/DDBJ whole genome shotgun (WGS) entry which is preliminary data.</text>
</comment>
<dbReference type="EMBL" id="MU266684">
    <property type="protein sequence ID" value="KAH7919199.1"/>
    <property type="molecule type" value="Genomic_DNA"/>
</dbReference>
<proteinExistence type="predicted"/>
<gene>
    <name evidence="1" type="ORF">BV22DRAFT_1051203</name>
</gene>
<keyword evidence="2" id="KW-1185">Reference proteome</keyword>
<evidence type="ECO:0000313" key="2">
    <source>
        <dbReference type="Proteomes" id="UP000790709"/>
    </source>
</evidence>
<evidence type="ECO:0000313" key="1">
    <source>
        <dbReference type="EMBL" id="KAH7919199.1"/>
    </source>
</evidence>
<name>A0ACB8B109_9AGAM</name>
<accession>A0ACB8B109</accession>
<reference evidence="1" key="1">
    <citation type="journal article" date="2021" name="New Phytol.">
        <title>Evolutionary innovations through gain and loss of genes in the ectomycorrhizal Boletales.</title>
        <authorList>
            <person name="Wu G."/>
            <person name="Miyauchi S."/>
            <person name="Morin E."/>
            <person name="Kuo A."/>
            <person name="Drula E."/>
            <person name="Varga T."/>
            <person name="Kohler A."/>
            <person name="Feng B."/>
            <person name="Cao Y."/>
            <person name="Lipzen A."/>
            <person name="Daum C."/>
            <person name="Hundley H."/>
            <person name="Pangilinan J."/>
            <person name="Johnson J."/>
            <person name="Barry K."/>
            <person name="LaButti K."/>
            <person name="Ng V."/>
            <person name="Ahrendt S."/>
            <person name="Min B."/>
            <person name="Choi I.G."/>
            <person name="Park H."/>
            <person name="Plett J.M."/>
            <person name="Magnuson J."/>
            <person name="Spatafora J.W."/>
            <person name="Nagy L.G."/>
            <person name="Henrissat B."/>
            <person name="Grigoriev I.V."/>
            <person name="Yang Z.L."/>
            <person name="Xu J."/>
            <person name="Martin F.M."/>
        </authorList>
    </citation>
    <scope>NUCLEOTIDE SEQUENCE</scope>
    <source>
        <strain evidence="1">KUC20120723A-06</strain>
    </source>
</reference>
<dbReference type="Proteomes" id="UP000790709">
    <property type="component" value="Unassembled WGS sequence"/>
</dbReference>
<protein>
    <submittedName>
        <fullName evidence="1">Fungal hydrophobin</fullName>
    </submittedName>
</protein>
<sequence length="117" mass="11283">MFARIATVSSLVFALSALASPAIDARGGSDGGSQCNTGSLQCCTTTGSATSSSITGALGLLGIVLGPVEGLVGLGCTPITVVGAGSGATCTQEPVCCTGNEYNGLVNIGCSPINLNL</sequence>
<organism evidence="1 2">
    <name type="scientific">Leucogyrophana mollusca</name>
    <dbReference type="NCBI Taxonomy" id="85980"/>
    <lineage>
        <taxon>Eukaryota</taxon>
        <taxon>Fungi</taxon>
        <taxon>Dikarya</taxon>
        <taxon>Basidiomycota</taxon>
        <taxon>Agaricomycotina</taxon>
        <taxon>Agaricomycetes</taxon>
        <taxon>Agaricomycetidae</taxon>
        <taxon>Boletales</taxon>
        <taxon>Boletales incertae sedis</taxon>
        <taxon>Leucogyrophana</taxon>
    </lineage>
</organism>